<keyword evidence="3 7" id="KW-0479">Metal-binding</keyword>
<gene>
    <name evidence="8" type="ORF">FHX42_004857</name>
</gene>
<dbReference type="SUPFAM" id="SSF48264">
    <property type="entry name" value="Cytochrome P450"/>
    <property type="match status" value="1"/>
</dbReference>
<dbReference type="Gene3D" id="1.10.630.10">
    <property type="entry name" value="Cytochrome P450"/>
    <property type="match status" value="1"/>
</dbReference>
<dbReference type="GO" id="GO:0020037">
    <property type="term" value="F:heme binding"/>
    <property type="evidence" value="ECO:0007669"/>
    <property type="project" value="InterPro"/>
</dbReference>
<dbReference type="EMBL" id="JACGWZ010000008">
    <property type="protein sequence ID" value="MBA8827461.1"/>
    <property type="molecule type" value="Genomic_DNA"/>
</dbReference>
<dbReference type="PRINTS" id="PR00359">
    <property type="entry name" value="BP450"/>
</dbReference>
<evidence type="ECO:0000313" key="9">
    <source>
        <dbReference type="Proteomes" id="UP000569329"/>
    </source>
</evidence>
<comment type="caution">
    <text evidence="8">The sequence shown here is derived from an EMBL/GenBank/DDBJ whole genome shotgun (WGS) entry which is preliminary data.</text>
</comment>
<sequence length="411" mass="45401">MTDSVAQVPLIHLDPTAADHHGEAARMRELGPVVRAVLPGDVRVWVVTEHELLSELVTDSRVSKDWRNWGAIQRGEIPDDWPLIGMIKVTNMVTSDGSDHHRLRQPVTRTFTRKRVEQLRPRIDRIVADLLDDLPARADPDGSVDLRQHYAYPIPMQVICELVGVPEQWRPRLRTLVDSIFRTDTDPEEVVATQRERHELLNGLVELRREEPGEDLTSALIAANEQDPEALTDEELVDTIWLLLTAGHETTLGLIANGVRALLTHPEQLEIARNGDADTWANVVEEVLRWDSPIGNFPARYPLEDITVGGVTIARGEAILAPYSGVGRDSAHHGDDADRFDVTRSQGRHLAFGGGPHFCLGAHLARLEAGIALPALFARYPELGLATDSAGLSPVPSLFSNSTQTLPVRLG</sequence>
<evidence type="ECO:0000256" key="3">
    <source>
        <dbReference type="ARBA" id="ARBA00022723"/>
    </source>
</evidence>
<keyword evidence="9" id="KW-1185">Reference proteome</keyword>
<keyword evidence="5 7" id="KW-0408">Iron</keyword>
<dbReference type="GO" id="GO:0005506">
    <property type="term" value="F:iron ion binding"/>
    <property type="evidence" value="ECO:0007669"/>
    <property type="project" value="InterPro"/>
</dbReference>
<dbReference type="PANTHER" id="PTHR46696:SF1">
    <property type="entry name" value="CYTOCHROME P450 YJIB-RELATED"/>
    <property type="match status" value="1"/>
</dbReference>
<dbReference type="InterPro" id="IPR017972">
    <property type="entry name" value="Cyt_P450_CS"/>
</dbReference>
<dbReference type="Pfam" id="PF00067">
    <property type="entry name" value="p450"/>
    <property type="match status" value="2"/>
</dbReference>
<dbReference type="CDD" id="cd11029">
    <property type="entry name" value="CYP107-like"/>
    <property type="match status" value="1"/>
</dbReference>
<dbReference type="RefSeq" id="WP_182546641.1">
    <property type="nucleotide sequence ID" value="NZ_JACGWZ010000008.1"/>
</dbReference>
<organism evidence="8 9">
    <name type="scientific">Halosaccharopolyspora lacisalsi</name>
    <dbReference type="NCBI Taxonomy" id="1000566"/>
    <lineage>
        <taxon>Bacteria</taxon>
        <taxon>Bacillati</taxon>
        <taxon>Actinomycetota</taxon>
        <taxon>Actinomycetes</taxon>
        <taxon>Pseudonocardiales</taxon>
        <taxon>Pseudonocardiaceae</taxon>
        <taxon>Halosaccharopolyspora</taxon>
    </lineage>
</organism>
<dbReference type="AlphaFoldDB" id="A0A839E859"/>
<accession>A0A839E859</accession>
<evidence type="ECO:0000313" key="8">
    <source>
        <dbReference type="EMBL" id="MBA8827461.1"/>
    </source>
</evidence>
<name>A0A839E859_9PSEU</name>
<evidence type="ECO:0000256" key="6">
    <source>
        <dbReference type="ARBA" id="ARBA00023033"/>
    </source>
</evidence>
<evidence type="ECO:0000256" key="5">
    <source>
        <dbReference type="ARBA" id="ARBA00023004"/>
    </source>
</evidence>
<comment type="similarity">
    <text evidence="1 7">Belongs to the cytochrome P450 family.</text>
</comment>
<dbReference type="InterPro" id="IPR036396">
    <property type="entry name" value="Cyt_P450_sf"/>
</dbReference>
<dbReference type="GO" id="GO:0004497">
    <property type="term" value="F:monooxygenase activity"/>
    <property type="evidence" value="ECO:0007669"/>
    <property type="project" value="UniProtKB-KW"/>
</dbReference>
<dbReference type="FunFam" id="1.10.630.10:FF:000018">
    <property type="entry name" value="Cytochrome P450 monooxygenase"/>
    <property type="match status" value="1"/>
</dbReference>
<evidence type="ECO:0000256" key="7">
    <source>
        <dbReference type="RuleBase" id="RU000461"/>
    </source>
</evidence>
<reference evidence="8 9" key="1">
    <citation type="submission" date="2020-07" db="EMBL/GenBank/DDBJ databases">
        <title>Sequencing the genomes of 1000 actinobacteria strains.</title>
        <authorList>
            <person name="Klenk H.-P."/>
        </authorList>
    </citation>
    <scope>NUCLEOTIDE SEQUENCE [LARGE SCALE GENOMIC DNA]</scope>
    <source>
        <strain evidence="8 9">DSM 45975</strain>
    </source>
</reference>
<dbReference type="GO" id="GO:0016705">
    <property type="term" value="F:oxidoreductase activity, acting on paired donors, with incorporation or reduction of molecular oxygen"/>
    <property type="evidence" value="ECO:0007669"/>
    <property type="project" value="InterPro"/>
</dbReference>
<dbReference type="PANTHER" id="PTHR46696">
    <property type="entry name" value="P450, PUTATIVE (EUROFUNG)-RELATED"/>
    <property type="match status" value="1"/>
</dbReference>
<protein>
    <submittedName>
        <fullName evidence="8">Cytochrome P450</fullName>
    </submittedName>
</protein>
<evidence type="ECO:0000256" key="4">
    <source>
        <dbReference type="ARBA" id="ARBA00023002"/>
    </source>
</evidence>
<dbReference type="InterPro" id="IPR002397">
    <property type="entry name" value="Cyt_P450_B"/>
</dbReference>
<keyword evidence="2 7" id="KW-0349">Heme</keyword>
<keyword evidence="6 7" id="KW-0503">Monooxygenase</keyword>
<dbReference type="PROSITE" id="PS00086">
    <property type="entry name" value="CYTOCHROME_P450"/>
    <property type="match status" value="1"/>
</dbReference>
<dbReference type="InterPro" id="IPR001128">
    <property type="entry name" value="Cyt_P450"/>
</dbReference>
<dbReference type="Proteomes" id="UP000569329">
    <property type="component" value="Unassembled WGS sequence"/>
</dbReference>
<keyword evidence="4 7" id="KW-0560">Oxidoreductase</keyword>
<evidence type="ECO:0000256" key="2">
    <source>
        <dbReference type="ARBA" id="ARBA00022617"/>
    </source>
</evidence>
<evidence type="ECO:0000256" key="1">
    <source>
        <dbReference type="ARBA" id="ARBA00010617"/>
    </source>
</evidence>
<proteinExistence type="inferred from homology"/>